<evidence type="ECO:0000256" key="1">
    <source>
        <dbReference type="SAM" id="MobiDB-lite"/>
    </source>
</evidence>
<keyword evidence="3" id="KW-1185">Reference proteome</keyword>
<feature type="region of interest" description="Disordered" evidence="1">
    <location>
        <begin position="1"/>
        <end position="21"/>
    </location>
</feature>
<proteinExistence type="predicted"/>
<reference evidence="2 3" key="1">
    <citation type="submission" date="2024-01" db="EMBL/GenBank/DDBJ databases">
        <title>The genomes of 5 underutilized Papilionoideae crops provide insights into root nodulation and disease resistanc.</title>
        <authorList>
            <person name="Jiang F."/>
        </authorList>
    </citation>
    <scope>NUCLEOTIDE SEQUENCE [LARGE SCALE GENOMIC DNA]</scope>
    <source>
        <strain evidence="2">DUOXIRENSHENG_FW03</strain>
        <tissue evidence="2">Leaves</tissue>
    </source>
</reference>
<gene>
    <name evidence="2" type="ORF">VNO78_21920</name>
</gene>
<evidence type="ECO:0000313" key="2">
    <source>
        <dbReference type="EMBL" id="KAK7393367.1"/>
    </source>
</evidence>
<sequence length="84" mass="9623">MNCETKRTGFVDQRSPAGDGIQKHPPLSLSLSRICSIHLLSLVLIPIRWDLKIDDKYSGLGINNKNQVEWYFAGEHYHEGRCRV</sequence>
<organism evidence="2 3">
    <name type="scientific">Psophocarpus tetragonolobus</name>
    <name type="common">Winged bean</name>
    <name type="synonym">Dolichos tetragonolobus</name>
    <dbReference type="NCBI Taxonomy" id="3891"/>
    <lineage>
        <taxon>Eukaryota</taxon>
        <taxon>Viridiplantae</taxon>
        <taxon>Streptophyta</taxon>
        <taxon>Embryophyta</taxon>
        <taxon>Tracheophyta</taxon>
        <taxon>Spermatophyta</taxon>
        <taxon>Magnoliopsida</taxon>
        <taxon>eudicotyledons</taxon>
        <taxon>Gunneridae</taxon>
        <taxon>Pentapetalae</taxon>
        <taxon>rosids</taxon>
        <taxon>fabids</taxon>
        <taxon>Fabales</taxon>
        <taxon>Fabaceae</taxon>
        <taxon>Papilionoideae</taxon>
        <taxon>50 kb inversion clade</taxon>
        <taxon>NPAAA clade</taxon>
        <taxon>indigoferoid/millettioid clade</taxon>
        <taxon>Phaseoleae</taxon>
        <taxon>Psophocarpus</taxon>
    </lineage>
</organism>
<accession>A0AAN9XI04</accession>
<protein>
    <submittedName>
        <fullName evidence="2">Uncharacterized protein</fullName>
    </submittedName>
</protein>
<dbReference type="Proteomes" id="UP001386955">
    <property type="component" value="Unassembled WGS sequence"/>
</dbReference>
<dbReference type="AlphaFoldDB" id="A0AAN9XI04"/>
<comment type="caution">
    <text evidence="2">The sequence shown here is derived from an EMBL/GenBank/DDBJ whole genome shotgun (WGS) entry which is preliminary data.</text>
</comment>
<name>A0AAN9XI04_PSOTE</name>
<dbReference type="EMBL" id="JAYMYS010000005">
    <property type="protein sequence ID" value="KAK7393367.1"/>
    <property type="molecule type" value="Genomic_DNA"/>
</dbReference>
<evidence type="ECO:0000313" key="3">
    <source>
        <dbReference type="Proteomes" id="UP001386955"/>
    </source>
</evidence>